<sequence>MVKNQKKHLVSFPVDCLPGGVRQYTVAVSESLQVPADMVASFVFAVLSLCIQGKYSIRVKADWVETLNLYVLVVARPSERKSPTLKEVFKPVFRYVKEENERRKSEISEYEIKKRILSGKLKNIQDTLSKPTSKAKYTVQDAVDCQKELDELEEVTKLQMILDDVTPEALVKAMKANSEKMGIISAEGGIFGMMAGRYSNNTNIDIFLKSYSGEYFSSVRVGSGGITLENPLLTVCLAAQPQLIADIMDNKEFRGRGLLARFLYSIPNSMVGSRTYRSKPIDQLIRADYENLVEELLNIPDLTGFERVIRLSPEADALSEQYNQWIERQLTDELEEIEDWAGKLHGNTMRIAGILHVVKHKSNAINVLLEEDTMKSAIEIGKYYLEHSKQAFDIMGLSDPQEVKDAKYIISRIDSNSKNSKIRFISKRDAFDLCRGHFGTVEEMEPGLKCLEEHGYIAIKPEKSGRGRPSEKIYINPEYYKWKEKQNVKTR</sequence>
<evidence type="ECO:0000313" key="2">
    <source>
        <dbReference type="Proteomes" id="UP001652431"/>
    </source>
</evidence>
<dbReference type="RefSeq" id="WP_262575728.1">
    <property type="nucleotide sequence ID" value="NZ_JAOQJU010000022.1"/>
</dbReference>
<accession>A0ABT2RQ77</accession>
<name>A0ABT2RQ77_9FIRM</name>
<dbReference type="Pfam" id="PF13148">
    <property type="entry name" value="DUF3987"/>
    <property type="match status" value="1"/>
</dbReference>
<comment type="caution">
    <text evidence="1">The sequence shown here is derived from an EMBL/GenBank/DDBJ whole genome shotgun (WGS) entry which is preliminary data.</text>
</comment>
<protein>
    <submittedName>
        <fullName evidence="1">YfjI family protein</fullName>
    </submittedName>
</protein>
<proteinExistence type="predicted"/>
<organism evidence="1 2">
    <name type="scientific">Dorea acetigenes</name>
    <dbReference type="NCBI Taxonomy" id="2981787"/>
    <lineage>
        <taxon>Bacteria</taxon>
        <taxon>Bacillati</taxon>
        <taxon>Bacillota</taxon>
        <taxon>Clostridia</taxon>
        <taxon>Lachnospirales</taxon>
        <taxon>Lachnospiraceae</taxon>
        <taxon>Dorea</taxon>
    </lineage>
</organism>
<dbReference type="InterPro" id="IPR025048">
    <property type="entry name" value="DUF3987"/>
</dbReference>
<evidence type="ECO:0000313" key="1">
    <source>
        <dbReference type="EMBL" id="MCU6687578.1"/>
    </source>
</evidence>
<dbReference type="EMBL" id="JAOQJU010000022">
    <property type="protein sequence ID" value="MCU6687578.1"/>
    <property type="molecule type" value="Genomic_DNA"/>
</dbReference>
<keyword evidence="2" id="KW-1185">Reference proteome</keyword>
<reference evidence="1 2" key="1">
    <citation type="journal article" date="2021" name="ISME Commun">
        <title>Automated analysis of genomic sequences facilitates high-throughput and comprehensive description of bacteria.</title>
        <authorList>
            <person name="Hitch T.C.A."/>
        </authorList>
    </citation>
    <scope>NUCLEOTIDE SEQUENCE [LARGE SCALE GENOMIC DNA]</scope>
    <source>
        <strain evidence="1 2">Sanger_03</strain>
    </source>
</reference>
<dbReference type="Proteomes" id="UP001652431">
    <property type="component" value="Unassembled WGS sequence"/>
</dbReference>
<gene>
    <name evidence="1" type="ORF">OCV99_13735</name>
</gene>